<dbReference type="PANTHER" id="PTHR23033:SF14">
    <property type="entry name" value="GLYCOPROTEIN-N-ACETYLGALACTOSAMINE 3-BETA-GALACTOSYLTRANSFERASE 1-RELATED"/>
    <property type="match status" value="1"/>
</dbReference>
<evidence type="ECO:0000256" key="6">
    <source>
        <dbReference type="ARBA" id="ARBA00023136"/>
    </source>
</evidence>
<sequence>MSCTRAEEREQLLPEAEKSAASIRTESRSWVAFGLLLGLLSLGLVTIWFRYGWLTRGLEDIPHELQKYEGYAKDASHLFLKQRKGPEGPSLFCWALIMANSGEEELMRQHRQSNTNIFRCDAWLLLSDFPVSFQDVKSISIGAFNSKRAPWNSWYNVPVFLRAWNKVLEDKRFLLYDWTVKADMDTFFCHQRLRERLGNAHVPKDEACIWLNYDADKNPGPLDFLGPIEIFSTGAMKLYQRSHAKVCPRPHPQTQGEDAFMKDCMLKLGVKTRMDYSLLQNACDWCEPLHPKQCADRGHVAFHPFKKVELYSECLAHADDCIGPSPWR</sequence>
<evidence type="ECO:0000256" key="3">
    <source>
        <dbReference type="ARBA" id="ARBA00022692"/>
    </source>
</evidence>
<keyword evidence="11" id="KW-1185">Reference proteome</keyword>
<evidence type="ECO:0000256" key="1">
    <source>
        <dbReference type="ARBA" id="ARBA00004606"/>
    </source>
</evidence>
<keyword evidence="5 7" id="KW-1133">Transmembrane helix</keyword>
<evidence type="ECO:0000313" key="9">
    <source>
        <dbReference type="EMBL" id="CAL1157772.1"/>
    </source>
</evidence>
<dbReference type="PANTHER" id="PTHR23033">
    <property type="entry name" value="BETA1,3-GALACTOSYLTRANSFERASE"/>
    <property type="match status" value="1"/>
</dbReference>
<evidence type="ECO:0000313" key="10">
    <source>
        <dbReference type="EMBL" id="CAL4791709.1"/>
    </source>
</evidence>
<dbReference type="EMBL" id="CAMXCT030003429">
    <property type="protein sequence ID" value="CAL4791709.1"/>
    <property type="molecule type" value="Genomic_DNA"/>
</dbReference>
<evidence type="ECO:0000313" key="11">
    <source>
        <dbReference type="Proteomes" id="UP001152797"/>
    </source>
</evidence>
<comment type="subcellular location">
    <subcellularLocation>
        <location evidence="1">Membrane</location>
        <topology evidence="1">Single-pass type II membrane protein</topology>
    </subcellularLocation>
</comment>
<dbReference type="EMBL" id="CAMXCT010003429">
    <property type="protein sequence ID" value="CAI4004397.1"/>
    <property type="molecule type" value="Genomic_DNA"/>
</dbReference>
<evidence type="ECO:0000256" key="5">
    <source>
        <dbReference type="ARBA" id="ARBA00022989"/>
    </source>
</evidence>
<keyword evidence="6 7" id="KW-0472">Membrane</keyword>
<proteinExistence type="inferred from homology"/>
<comment type="caution">
    <text evidence="8">The sequence shown here is derived from an EMBL/GenBank/DDBJ whole genome shotgun (WGS) entry which is preliminary data.</text>
</comment>
<dbReference type="GO" id="GO:0016020">
    <property type="term" value="C:membrane"/>
    <property type="evidence" value="ECO:0007669"/>
    <property type="project" value="UniProtKB-SubCell"/>
</dbReference>
<dbReference type="OrthoDB" id="10628326at2759"/>
<dbReference type="InterPro" id="IPR026050">
    <property type="entry name" value="C1GALT1/C1GALT1_chp1"/>
</dbReference>
<feature type="transmembrane region" description="Helical" evidence="7">
    <location>
        <begin position="30"/>
        <end position="49"/>
    </location>
</feature>
<name>A0A9P1D8D0_9DINO</name>
<reference evidence="9" key="2">
    <citation type="submission" date="2024-04" db="EMBL/GenBank/DDBJ databases">
        <authorList>
            <person name="Chen Y."/>
            <person name="Shah S."/>
            <person name="Dougan E. K."/>
            <person name="Thang M."/>
            <person name="Chan C."/>
        </authorList>
    </citation>
    <scope>NUCLEOTIDE SEQUENCE [LARGE SCALE GENOMIC DNA]</scope>
</reference>
<dbReference type="GO" id="GO:0016263">
    <property type="term" value="F:glycoprotein-N-acetylgalactosamine 3-beta-galactosyltransferase activity"/>
    <property type="evidence" value="ECO:0007669"/>
    <property type="project" value="TreeGrafter"/>
</dbReference>
<keyword evidence="4" id="KW-0735">Signal-anchor</keyword>
<accession>A0A9P1D8D0</accession>
<keyword evidence="3 7" id="KW-0812">Transmembrane</keyword>
<comment type="similarity">
    <text evidence="2">Belongs to the glycosyltransferase 31 family. Beta3-Gal-T subfamily.</text>
</comment>
<gene>
    <name evidence="8" type="ORF">C1SCF055_LOCUS30185</name>
</gene>
<evidence type="ECO:0000256" key="4">
    <source>
        <dbReference type="ARBA" id="ARBA00022968"/>
    </source>
</evidence>
<dbReference type="Proteomes" id="UP001152797">
    <property type="component" value="Unassembled WGS sequence"/>
</dbReference>
<organism evidence="8">
    <name type="scientific">Cladocopium goreaui</name>
    <dbReference type="NCBI Taxonomy" id="2562237"/>
    <lineage>
        <taxon>Eukaryota</taxon>
        <taxon>Sar</taxon>
        <taxon>Alveolata</taxon>
        <taxon>Dinophyceae</taxon>
        <taxon>Suessiales</taxon>
        <taxon>Symbiodiniaceae</taxon>
        <taxon>Cladocopium</taxon>
    </lineage>
</organism>
<evidence type="ECO:0000256" key="7">
    <source>
        <dbReference type="SAM" id="Phobius"/>
    </source>
</evidence>
<dbReference type="AlphaFoldDB" id="A0A9P1D8D0"/>
<reference evidence="8" key="1">
    <citation type="submission" date="2022-10" db="EMBL/GenBank/DDBJ databases">
        <authorList>
            <person name="Chen Y."/>
            <person name="Dougan E. K."/>
            <person name="Chan C."/>
            <person name="Rhodes N."/>
            <person name="Thang M."/>
        </authorList>
    </citation>
    <scope>NUCLEOTIDE SEQUENCE</scope>
</reference>
<evidence type="ECO:0000313" key="8">
    <source>
        <dbReference type="EMBL" id="CAI4004397.1"/>
    </source>
</evidence>
<protein>
    <submittedName>
        <fullName evidence="10">Hexosyltransferase</fullName>
    </submittedName>
</protein>
<dbReference type="EMBL" id="CAMXCT020003429">
    <property type="protein sequence ID" value="CAL1157772.1"/>
    <property type="molecule type" value="Genomic_DNA"/>
</dbReference>
<evidence type="ECO:0000256" key="2">
    <source>
        <dbReference type="ARBA" id="ARBA00006462"/>
    </source>
</evidence>